<feature type="transmembrane region" description="Helical" evidence="1">
    <location>
        <begin position="75"/>
        <end position="92"/>
    </location>
</feature>
<dbReference type="NCBIfam" id="NF041646">
    <property type="entry name" value="VC0807_fam"/>
    <property type="match status" value="1"/>
</dbReference>
<dbReference type="AlphaFoldDB" id="A0A7W4W384"/>
<dbReference type="InterPro" id="IPR016870">
    <property type="entry name" value="UCP028137"/>
</dbReference>
<keyword evidence="1" id="KW-0472">Membrane</keyword>
<organism evidence="2 3">
    <name type="scientific">Litorivivens lipolytica</name>
    <dbReference type="NCBI Taxonomy" id="1524264"/>
    <lineage>
        <taxon>Bacteria</taxon>
        <taxon>Pseudomonadati</taxon>
        <taxon>Pseudomonadota</taxon>
        <taxon>Gammaproteobacteria</taxon>
        <taxon>Litorivivens</taxon>
    </lineage>
</organism>
<dbReference type="Proteomes" id="UP000537130">
    <property type="component" value="Unassembled WGS sequence"/>
</dbReference>
<accession>A0A7W4W384</accession>
<keyword evidence="3" id="KW-1185">Reference proteome</keyword>
<feature type="transmembrane region" description="Helical" evidence="1">
    <location>
        <begin position="104"/>
        <end position="125"/>
    </location>
</feature>
<gene>
    <name evidence="2" type="ORF">FHR99_000313</name>
</gene>
<keyword evidence="1" id="KW-1133">Transmembrane helix</keyword>
<dbReference type="PIRSF" id="PIRSF028137">
    <property type="entry name" value="UCP028137"/>
    <property type="match status" value="1"/>
</dbReference>
<protein>
    <submittedName>
        <fullName evidence="2">Intracellular septation protein A</fullName>
    </submittedName>
</protein>
<feature type="transmembrane region" description="Helical" evidence="1">
    <location>
        <begin position="21"/>
        <end position="39"/>
    </location>
</feature>
<reference evidence="2 3" key="1">
    <citation type="submission" date="2020-08" db="EMBL/GenBank/DDBJ databases">
        <title>Genomic Encyclopedia of Type Strains, Phase III (KMG-III): the genomes of soil and plant-associated and newly described type strains.</title>
        <authorList>
            <person name="Whitman W."/>
        </authorList>
    </citation>
    <scope>NUCLEOTIDE SEQUENCE [LARGE SCALE GENOMIC DNA]</scope>
    <source>
        <strain evidence="2 3">CECT 8654</strain>
    </source>
</reference>
<proteinExistence type="predicted"/>
<dbReference type="RefSeq" id="WP_183408786.1">
    <property type="nucleotide sequence ID" value="NZ_JACHWY010000001.1"/>
</dbReference>
<feature type="transmembrane region" description="Helical" evidence="1">
    <location>
        <begin position="199"/>
        <end position="223"/>
    </location>
</feature>
<feature type="transmembrane region" description="Helical" evidence="1">
    <location>
        <begin position="45"/>
        <end position="63"/>
    </location>
</feature>
<comment type="caution">
    <text evidence="2">The sequence shown here is derived from an EMBL/GenBank/DDBJ whole genome shotgun (WGS) entry which is preliminary data.</text>
</comment>
<feature type="transmembrane region" description="Helical" evidence="1">
    <location>
        <begin position="159"/>
        <end position="179"/>
    </location>
</feature>
<evidence type="ECO:0000313" key="3">
    <source>
        <dbReference type="Proteomes" id="UP000537130"/>
    </source>
</evidence>
<dbReference type="EMBL" id="JACHWY010000001">
    <property type="protein sequence ID" value="MBB3046077.1"/>
    <property type="molecule type" value="Genomic_DNA"/>
</dbReference>
<keyword evidence="1" id="KW-0812">Transmembrane</keyword>
<name>A0A7W4W384_9GAMM</name>
<evidence type="ECO:0000256" key="1">
    <source>
        <dbReference type="SAM" id="Phobius"/>
    </source>
</evidence>
<evidence type="ECO:0000313" key="2">
    <source>
        <dbReference type="EMBL" id="MBB3046077.1"/>
    </source>
</evidence>
<sequence>MSEPTATSADARAAKKPHGSLLANLAFNLIIPTLILTKLGKEEYLGPSGAIVVALAFPIGYGLRDFAKTREANVFSILGVFSIALTGGISLLQLDPKYIAIKEAAIPGLIGLATLISQYTPYPLVRTFLFNDQIMQVERITAAAREKGTLALLNKRLKVATYLVACSFFLSSVLNYLLAKWVLVSPPGTTAYTEELGKMTALSFPVIAIPSMIVMMISLVYLFTGIEKFTQLKLEDILQQH</sequence>